<accession>A0A644YU35</accession>
<sequence length="1035" mass="118476">MFSRVIGRGCWPLSPIAIWILFHLSAGGQYLQQRSALSLLKASLDANSDFELSDAHPFLPPVMLWSEDLQKEFEDVEEQTGRGAIMQSYCSVFERYQQHLSDNDILLLRSIVLVAVTRLKAHDRSDAIDALKVFSGIDGSGLENTLRNLEEELNVVSWDDSFHQFDIIGDSVSKSQFLKFIRKKIEIEYDIDQQEKLFIKKAALVPEYLKAIECDFAGTNNILSSEWIYDPRFTYWQLFKLTANNLVETLLSEAKFNAVDTPRGLIIYCYVPSNENHEEVLIDTHKILRSVAKNNKLIHLPIIIALIFDSGEIGKIISEIDIIEKLSEQEQEMYGKVATIYASRQHEALKEYIKTALLKRSYVTTFSEDALPQRLSQMGTAVFEKIFSRVLPFPFDAYKSGRTNAAKDCAEFTRKLLFQDNFTFDDVQSMPIQQRNRITTVLRTCWKAFNIDGTIAAQPGQSSARNIVVEWDKLLYGNQELNCNKALELACAAPYGANIASAGLLFATYIQSRQNLITVVENNARVEFGTIGDRIFDGAVLDIKTIQGITLFKSENNDSEWEQLLNDWGNASSYVQLVDFNERSEELENRIAIPRAIRWKAQDLRLKSAEAKNKIEEADEKEDKGLNIIEKAVLDNDVYNLSYGASLLQVCAKKKVADPMWREEDYRYLGDKIIEAKQIIIQNFDQWLVQQRPTTRMPAALAEFKTYLLERAGRNLKELQLADQINKLEQYYSNISKTFESIAECQQALNNVDNWLANNSNLSSDVTLAQIKALSDALQEQMELLKRPRSNMARIKKEDLLTEIAIRVEQLSTLDKKLTAKKKGIDVKAKTIWDSTLTPDTVADLNDKVLDLERLYTGADSDVEDFRIMKSIVQMYLELMRQLRSLNIGIDDFMAQFKTAKKDFLERFSELESPWELEEAFNTLETFCIDNRNQAMRNWMASMSERALALEEMTSAQADELLRVLSTPPCYVDLKEVATELDTLREKVEKHLSNKEIEWLITRFKQLSIDAQKEFVTAIQHIESLAADGERMRIP</sequence>
<comment type="caution">
    <text evidence="1">The sequence shown here is derived from an EMBL/GenBank/DDBJ whole genome shotgun (WGS) entry which is preliminary data.</text>
</comment>
<dbReference type="EMBL" id="VSSQ01006184">
    <property type="protein sequence ID" value="MPM31817.1"/>
    <property type="molecule type" value="Genomic_DNA"/>
</dbReference>
<dbReference type="AlphaFoldDB" id="A0A644YU35"/>
<proteinExistence type="predicted"/>
<name>A0A644YU35_9ZZZZ</name>
<organism evidence="1">
    <name type="scientific">bioreactor metagenome</name>
    <dbReference type="NCBI Taxonomy" id="1076179"/>
    <lineage>
        <taxon>unclassified sequences</taxon>
        <taxon>metagenomes</taxon>
        <taxon>ecological metagenomes</taxon>
    </lineage>
</organism>
<gene>
    <name evidence="1" type="ORF">SDC9_78374</name>
</gene>
<evidence type="ECO:0000313" key="1">
    <source>
        <dbReference type="EMBL" id="MPM31817.1"/>
    </source>
</evidence>
<protein>
    <submittedName>
        <fullName evidence="1">Uncharacterized protein</fullName>
    </submittedName>
</protein>
<reference evidence="1" key="1">
    <citation type="submission" date="2019-08" db="EMBL/GenBank/DDBJ databases">
        <authorList>
            <person name="Kucharzyk K."/>
            <person name="Murdoch R.W."/>
            <person name="Higgins S."/>
            <person name="Loffler F."/>
        </authorList>
    </citation>
    <scope>NUCLEOTIDE SEQUENCE</scope>
</reference>